<protein>
    <submittedName>
        <fullName evidence="2">Uncharacterized protein</fullName>
    </submittedName>
</protein>
<evidence type="ECO:0000256" key="1">
    <source>
        <dbReference type="SAM" id="MobiDB-lite"/>
    </source>
</evidence>
<organism evidence="2">
    <name type="scientific">viral metagenome</name>
    <dbReference type="NCBI Taxonomy" id="1070528"/>
    <lineage>
        <taxon>unclassified sequences</taxon>
        <taxon>metagenomes</taxon>
        <taxon>organismal metagenomes</taxon>
    </lineage>
</organism>
<dbReference type="EMBL" id="MN738867">
    <property type="protein sequence ID" value="QHT29037.1"/>
    <property type="molecule type" value="Genomic_DNA"/>
</dbReference>
<name>A0A6C0EJ29_9ZZZZ</name>
<sequence>MGLKNIEVAGIVATGYKAFSVLRRSPEEKQLRLLAKGEIAHIKDAIKLQNIDNLDGRDEIKNIKLQLKEDIFDLKKEIKNKKLNKATEDGAEESAEDNGVAEDGAEESAEDNGVAEDGAEESGEDNGVAEDGAEESGEDNGVVEDGAEE</sequence>
<accession>A0A6C0EJ29</accession>
<feature type="region of interest" description="Disordered" evidence="1">
    <location>
        <begin position="82"/>
        <end position="149"/>
    </location>
</feature>
<reference evidence="2" key="1">
    <citation type="journal article" date="2020" name="Nature">
        <title>Giant virus diversity and host interactions through global metagenomics.</title>
        <authorList>
            <person name="Schulz F."/>
            <person name="Roux S."/>
            <person name="Paez-Espino D."/>
            <person name="Jungbluth S."/>
            <person name="Walsh D.A."/>
            <person name="Denef V.J."/>
            <person name="McMahon K.D."/>
            <person name="Konstantinidis K.T."/>
            <person name="Eloe-Fadrosh E.A."/>
            <person name="Kyrpides N.C."/>
            <person name="Woyke T."/>
        </authorList>
    </citation>
    <scope>NUCLEOTIDE SEQUENCE</scope>
    <source>
        <strain evidence="2">GVMAG-M-3300001351-8</strain>
    </source>
</reference>
<dbReference type="AlphaFoldDB" id="A0A6C0EJ29"/>
<feature type="compositionally biased region" description="Acidic residues" evidence="1">
    <location>
        <begin position="89"/>
        <end position="149"/>
    </location>
</feature>
<evidence type="ECO:0000313" key="2">
    <source>
        <dbReference type="EMBL" id="QHT29037.1"/>
    </source>
</evidence>
<proteinExistence type="predicted"/>